<dbReference type="GO" id="GO:0007265">
    <property type="term" value="P:Ras protein signal transduction"/>
    <property type="evidence" value="ECO:0007669"/>
    <property type="project" value="TreeGrafter"/>
</dbReference>
<dbReference type="AlphaFoldDB" id="W6MNJ8"/>
<evidence type="ECO:0000259" key="4">
    <source>
        <dbReference type="PROSITE" id="PS50009"/>
    </source>
</evidence>
<keyword evidence="7" id="KW-1185">Reference proteome</keyword>
<dbReference type="SUPFAM" id="SSF48366">
    <property type="entry name" value="Ras GEF"/>
    <property type="match status" value="1"/>
</dbReference>
<evidence type="ECO:0000259" key="5">
    <source>
        <dbReference type="PROSITE" id="PS50212"/>
    </source>
</evidence>
<dbReference type="HOGENOM" id="CLU_004883_0_0_1"/>
<dbReference type="OrthoDB" id="10254377at2759"/>
<feature type="domain" description="N-terminal Ras-GEF" evidence="5">
    <location>
        <begin position="37"/>
        <end position="166"/>
    </location>
</feature>
<accession>W6MNJ8</accession>
<dbReference type="PROSITE" id="PS00720">
    <property type="entry name" value="RASGEF"/>
    <property type="match status" value="1"/>
</dbReference>
<dbReference type="SMART" id="SM00147">
    <property type="entry name" value="RasGEF"/>
    <property type="match status" value="1"/>
</dbReference>
<organism evidence="6 7">
    <name type="scientific">Kuraishia capsulata CBS 1993</name>
    <dbReference type="NCBI Taxonomy" id="1382522"/>
    <lineage>
        <taxon>Eukaryota</taxon>
        <taxon>Fungi</taxon>
        <taxon>Dikarya</taxon>
        <taxon>Ascomycota</taxon>
        <taxon>Saccharomycotina</taxon>
        <taxon>Pichiomycetes</taxon>
        <taxon>Pichiales</taxon>
        <taxon>Pichiaceae</taxon>
        <taxon>Kuraishia</taxon>
    </lineage>
</organism>
<evidence type="ECO:0000256" key="1">
    <source>
        <dbReference type="ARBA" id="ARBA00022658"/>
    </source>
</evidence>
<sequence>MPGTNSSSRIAEMASMFDQPAFFPFPKNGDQLQLSDVTGQLVSGTAPAMVCQLTSPDTIDYEFLLDFFMTYREFIGEHFLLELLLSRFEWSLRKDDQADTATVRQLVTVRTFVTIRHWLLNYFQDDFVENVMLRREFVNFMNRLSEDEVLLKDPQSIASRCLIDLKKAYIRLCNIFWLTTELEKFDTVDFGRLKLSVHDDMVRLSVIGLKQMTNPARRRSGLLSLYDQQSSSATNLLLREHAQQRTGSYQSVKPKQRLPPVSRTFKKHQLQPMLHPKDSLLTLNKSRRRLNDNSLHVKGFNRLSGKWDGQTTTTRGEVQVFEDSQVKTYAPGTPLKKINYEPLQQIRSVDINVKKRTLFRFKSKSKRQTSTPVNPQPLASALPVTPKRQKPADIIQLGNDRIDLLSAQVIDEFESLLKDSNMRNRLSEHLMNGRKTSRSSAFSLFMPNQKPVELQETVHETSTSYEDNQSVTSSQLLDGFNNRLSQNEAEEADEADESGDTFKSPSVTMNWSNSLDLSNESRGEFAAAGDIIPTEDETGEDIAQIQSLKLESEPESDENALRTFNPPIESEAESDEEDFMSSFEEQPDEISLVEIEGTPESELINQLDHEPLENRFSVRIISEQSQSSLRSYVSYDSDMSMNAHGKEDKGKNGYALLRKKTSFSDLRNFQSQDSISSVVNSWDELPFCNVDLEDDFDDNEIDLPDFGDDVSMFSSTHSSSFVLPYPGFSSRALAELAAIPDEPTMVNPIEAALLKLEGKQVETAQVIYGLNDEMDSMNLETADSTSAVSSPNEEKLQEKVRDLFIQRNPALPSLSNDEDHTLGDAKFRLSQQDLNKLTRENLTIEKVMKGGLHISFILCYDSKLLAQHFTQIEKDALQEIDWSELVEMKWNQEVKPINSWLNLLNNELENVAAPGVNLVISRFNLMSNWIVSEILLTKDKAERVMTISRFIHIGHHCKELQNYSTMIQITLALSSSKISNLKETWKDVQAGDLLLLKSLKDLTSPFRNFHNLRQEIDKCVVSKGVVPFVGLYLADLTFNQEKPSFKNSTTGIVAPEDFTTIINFDKFRMQAKIVKALIRLIELSKLYEFKIVNDILSKCIYIKSLTEEQMEYCTSQLVDP</sequence>
<dbReference type="GO" id="GO:0005085">
    <property type="term" value="F:guanyl-nucleotide exchange factor activity"/>
    <property type="evidence" value="ECO:0007669"/>
    <property type="project" value="UniProtKB-KW"/>
</dbReference>
<dbReference type="InterPro" id="IPR019804">
    <property type="entry name" value="Ras_G-nucl-exch_fac_CS"/>
</dbReference>
<evidence type="ECO:0000313" key="7">
    <source>
        <dbReference type="Proteomes" id="UP000019384"/>
    </source>
</evidence>
<dbReference type="InterPro" id="IPR008937">
    <property type="entry name" value="Ras-like_GEF"/>
</dbReference>
<feature type="compositionally biased region" description="Acidic residues" evidence="3">
    <location>
        <begin position="488"/>
        <end position="499"/>
    </location>
</feature>
<dbReference type="InterPro" id="IPR000651">
    <property type="entry name" value="Ras-like_Gua-exchang_fac_N"/>
</dbReference>
<reference evidence="6" key="1">
    <citation type="submission" date="2013-12" db="EMBL/GenBank/DDBJ databases">
        <authorList>
            <person name="Genoscope - CEA"/>
        </authorList>
    </citation>
    <scope>NUCLEOTIDE SEQUENCE</scope>
    <source>
        <strain evidence="6">CBS 1993</strain>
    </source>
</reference>
<dbReference type="GO" id="GO:0005886">
    <property type="term" value="C:plasma membrane"/>
    <property type="evidence" value="ECO:0007669"/>
    <property type="project" value="TreeGrafter"/>
</dbReference>
<protein>
    <recommendedName>
        <fullName evidence="8">Ras-GEF domain-containing protein</fullName>
    </recommendedName>
</protein>
<dbReference type="PROSITE" id="PS50009">
    <property type="entry name" value="RASGEF_CAT"/>
    <property type="match status" value="1"/>
</dbReference>
<dbReference type="InterPro" id="IPR023578">
    <property type="entry name" value="Ras_GEF_dom_sf"/>
</dbReference>
<dbReference type="Gene3D" id="1.10.840.10">
    <property type="entry name" value="Ras guanine-nucleotide exchange factors catalytic domain"/>
    <property type="match status" value="1"/>
</dbReference>
<dbReference type="Pfam" id="PF00618">
    <property type="entry name" value="RasGEF_N"/>
    <property type="match status" value="1"/>
</dbReference>
<keyword evidence="1 2" id="KW-0344">Guanine-nucleotide releasing factor</keyword>
<feature type="region of interest" description="Disordered" evidence="3">
    <location>
        <begin position="550"/>
        <end position="580"/>
    </location>
</feature>
<dbReference type="Pfam" id="PF00617">
    <property type="entry name" value="RasGEF"/>
    <property type="match status" value="1"/>
</dbReference>
<evidence type="ECO:0000256" key="3">
    <source>
        <dbReference type="SAM" id="MobiDB-lite"/>
    </source>
</evidence>
<feature type="compositionally biased region" description="Acidic residues" evidence="3">
    <location>
        <begin position="570"/>
        <end position="579"/>
    </location>
</feature>
<dbReference type="CDD" id="cd00155">
    <property type="entry name" value="RasGEF"/>
    <property type="match status" value="1"/>
</dbReference>
<gene>
    <name evidence="6" type="ORF">KUCA_T00003832001</name>
</gene>
<dbReference type="SMART" id="SM00229">
    <property type="entry name" value="RasGEFN"/>
    <property type="match status" value="1"/>
</dbReference>
<feature type="region of interest" description="Disordered" evidence="3">
    <location>
        <begin position="363"/>
        <end position="385"/>
    </location>
</feature>
<dbReference type="PANTHER" id="PTHR23113">
    <property type="entry name" value="GUANINE NUCLEOTIDE EXCHANGE FACTOR"/>
    <property type="match status" value="1"/>
</dbReference>
<dbReference type="GeneID" id="34521233"/>
<dbReference type="Proteomes" id="UP000019384">
    <property type="component" value="Unassembled WGS sequence"/>
</dbReference>
<evidence type="ECO:0000256" key="2">
    <source>
        <dbReference type="PROSITE-ProRule" id="PRU00168"/>
    </source>
</evidence>
<evidence type="ECO:0008006" key="8">
    <source>
        <dbReference type="Google" id="ProtNLM"/>
    </source>
</evidence>
<dbReference type="PANTHER" id="PTHR23113:SF363">
    <property type="entry name" value="PROTEIN SON OF SEVENLESS"/>
    <property type="match status" value="1"/>
</dbReference>
<dbReference type="CDD" id="cd06224">
    <property type="entry name" value="REM"/>
    <property type="match status" value="1"/>
</dbReference>
<dbReference type="PROSITE" id="PS50212">
    <property type="entry name" value="RASGEF_NTER"/>
    <property type="match status" value="1"/>
</dbReference>
<feature type="region of interest" description="Disordered" evidence="3">
    <location>
        <begin position="487"/>
        <end position="507"/>
    </location>
</feature>
<name>W6MNJ8_9ASCO</name>
<proteinExistence type="predicted"/>
<dbReference type="STRING" id="1382522.W6MNJ8"/>
<dbReference type="InterPro" id="IPR036964">
    <property type="entry name" value="RASGEF_cat_dom_sf"/>
</dbReference>
<dbReference type="EMBL" id="HG793128">
    <property type="protein sequence ID" value="CDK27853.1"/>
    <property type="molecule type" value="Genomic_DNA"/>
</dbReference>
<reference evidence="6" key="2">
    <citation type="submission" date="2014-02" db="EMBL/GenBank/DDBJ databases">
        <title>Complete DNA sequence of /Kuraishia capsulata/ illustrates novel genomic features among budding yeasts (/Saccharomycotina/).</title>
        <authorList>
            <person name="Morales L."/>
            <person name="Noel B."/>
            <person name="Porcel B."/>
            <person name="Marcet-Houben M."/>
            <person name="Hullo M-F."/>
            <person name="Sacerdot C."/>
            <person name="Tekaia F."/>
            <person name="Leh-Louis V."/>
            <person name="Despons L."/>
            <person name="Khanna V."/>
            <person name="Aury J-M."/>
            <person name="Barbe V."/>
            <person name="Couloux A."/>
            <person name="Labadie K."/>
            <person name="Pelletier E."/>
            <person name="Souciet J-L."/>
            <person name="Boekhout T."/>
            <person name="Gabaldon T."/>
            <person name="Wincker P."/>
            <person name="Dujon B."/>
        </authorList>
    </citation>
    <scope>NUCLEOTIDE SEQUENCE</scope>
    <source>
        <strain evidence="6">CBS 1993</strain>
    </source>
</reference>
<dbReference type="RefSeq" id="XP_022459845.1">
    <property type="nucleotide sequence ID" value="XM_022602287.1"/>
</dbReference>
<dbReference type="InterPro" id="IPR001895">
    <property type="entry name" value="RASGEF_cat_dom"/>
</dbReference>
<dbReference type="Gene3D" id="1.20.870.10">
    <property type="entry name" value="Son of sevenless (SoS) protein Chain: S domain 1"/>
    <property type="match status" value="1"/>
</dbReference>
<evidence type="ECO:0000313" key="6">
    <source>
        <dbReference type="EMBL" id="CDK27853.1"/>
    </source>
</evidence>
<feature type="domain" description="Ras-GEF" evidence="4">
    <location>
        <begin position="861"/>
        <end position="1110"/>
    </location>
</feature>